<feature type="transmembrane region" description="Helical" evidence="1">
    <location>
        <begin position="122"/>
        <end position="141"/>
    </location>
</feature>
<evidence type="ECO:0000313" key="2">
    <source>
        <dbReference type="EMBL" id="KAJ5067683.1"/>
    </source>
</evidence>
<keyword evidence="3" id="KW-1185">Reference proteome</keyword>
<keyword evidence="1" id="KW-1133">Transmembrane helix</keyword>
<reference evidence="2" key="1">
    <citation type="submission" date="2022-10" db="EMBL/GenBank/DDBJ databases">
        <title>Novel sulphate-reducing endosymbionts in the free-living metamonad Anaeramoeba.</title>
        <authorList>
            <person name="Jerlstrom-Hultqvist J."/>
            <person name="Cepicka I."/>
            <person name="Gallot-Lavallee L."/>
            <person name="Salas-Leiva D."/>
            <person name="Curtis B.A."/>
            <person name="Zahonova K."/>
            <person name="Pipaliya S."/>
            <person name="Dacks J."/>
            <person name="Roger A.J."/>
        </authorList>
    </citation>
    <scope>NUCLEOTIDE SEQUENCE</scope>
    <source>
        <strain evidence="2">BMAN</strain>
    </source>
</reference>
<sequence>MDKQDFTSNLKQIVFKVLENIKTFIFSIDWKQILQTILKSNPLHQIHVLLCLLLFISIIFGSWFNSSLILIGSSLFLFYFEVVDGYDPKKLKEMQKKYHFLKYVVVGFSFWPVFIFDHEGKYFWRAFKNSTISSVLLYSLAWRVYAIYQNSFDEIWNRAKKSIKRK</sequence>
<dbReference type="EMBL" id="JAPDFW010000125">
    <property type="protein sequence ID" value="KAJ5067683.1"/>
    <property type="molecule type" value="Genomic_DNA"/>
</dbReference>
<gene>
    <name evidence="2" type="ORF">M0811_02871</name>
</gene>
<dbReference type="AlphaFoldDB" id="A0A9Q0L7U2"/>
<evidence type="ECO:0000313" key="3">
    <source>
        <dbReference type="Proteomes" id="UP001149090"/>
    </source>
</evidence>
<feature type="transmembrane region" description="Helical" evidence="1">
    <location>
        <begin position="46"/>
        <end position="79"/>
    </location>
</feature>
<name>A0A9Q0L7U2_ANAIG</name>
<keyword evidence="1" id="KW-0472">Membrane</keyword>
<keyword evidence="1" id="KW-0812">Transmembrane</keyword>
<evidence type="ECO:0000256" key="1">
    <source>
        <dbReference type="SAM" id="Phobius"/>
    </source>
</evidence>
<proteinExistence type="predicted"/>
<organism evidence="2 3">
    <name type="scientific">Anaeramoeba ignava</name>
    <name type="common">Anaerobic marine amoeba</name>
    <dbReference type="NCBI Taxonomy" id="1746090"/>
    <lineage>
        <taxon>Eukaryota</taxon>
        <taxon>Metamonada</taxon>
        <taxon>Anaeramoebidae</taxon>
        <taxon>Anaeramoeba</taxon>
    </lineage>
</organism>
<comment type="caution">
    <text evidence="2">The sequence shown here is derived from an EMBL/GenBank/DDBJ whole genome shotgun (WGS) entry which is preliminary data.</text>
</comment>
<accession>A0A9Q0L7U2</accession>
<dbReference type="Proteomes" id="UP001149090">
    <property type="component" value="Unassembled WGS sequence"/>
</dbReference>
<protein>
    <submittedName>
        <fullName evidence="2">Uncharacterized protein</fullName>
    </submittedName>
</protein>
<feature type="transmembrane region" description="Helical" evidence="1">
    <location>
        <begin position="100"/>
        <end position="116"/>
    </location>
</feature>